<accession>A0A1W5CW99</accession>
<evidence type="ECO:0000313" key="2">
    <source>
        <dbReference type="EMBL" id="SLM34995.1"/>
    </source>
</evidence>
<sequence>MSHPTGQALQDQYEIRPDPHALTHNPENPSENPSPGVDYTPHPEHSLKISPAHEKIVRAITNLYSGSASEEDMQVYAEDAVYDDPWSYCDARYKIAGQWYGTPPASTLSSPPAVKASQSNPPPTHPLAGLPKIMASSRTLATEIVAATATSISYKQRQEYTPRVVRVARAVDSLITLTLDEEGKVRYHKDMWNEKDYSHGGVGKWLKTLNGDHLTKITRPPEGL</sequence>
<evidence type="ECO:0000256" key="1">
    <source>
        <dbReference type="SAM" id="MobiDB-lite"/>
    </source>
</evidence>
<feature type="region of interest" description="Disordered" evidence="1">
    <location>
        <begin position="1"/>
        <end position="46"/>
    </location>
</feature>
<dbReference type="PANTHER" id="PTHR34213">
    <property type="entry name" value="NUCLEAR TRANSPORT FACTOR 2 (NTF2) FAMILY PROTEIN"/>
    <property type="match status" value="1"/>
</dbReference>
<keyword evidence="3" id="KW-1185">Reference proteome</keyword>
<name>A0A1W5CW99_9LECA</name>
<organism evidence="2 3">
    <name type="scientific">Lasallia pustulata</name>
    <dbReference type="NCBI Taxonomy" id="136370"/>
    <lineage>
        <taxon>Eukaryota</taxon>
        <taxon>Fungi</taxon>
        <taxon>Dikarya</taxon>
        <taxon>Ascomycota</taxon>
        <taxon>Pezizomycotina</taxon>
        <taxon>Lecanoromycetes</taxon>
        <taxon>OSLEUM clade</taxon>
        <taxon>Umbilicariomycetidae</taxon>
        <taxon>Umbilicariales</taxon>
        <taxon>Umbilicariaceae</taxon>
        <taxon>Lasallia</taxon>
    </lineage>
</organism>
<reference evidence="3" key="1">
    <citation type="submission" date="2017-03" db="EMBL/GenBank/DDBJ databases">
        <authorList>
            <person name="Sharma R."/>
            <person name="Thines M."/>
        </authorList>
    </citation>
    <scope>NUCLEOTIDE SEQUENCE [LARGE SCALE GENOMIC DNA]</scope>
</reference>
<feature type="compositionally biased region" description="Low complexity" evidence="1">
    <location>
        <begin position="25"/>
        <end position="35"/>
    </location>
</feature>
<proteinExistence type="predicted"/>
<evidence type="ECO:0000313" key="3">
    <source>
        <dbReference type="Proteomes" id="UP000192927"/>
    </source>
</evidence>
<dbReference type="Proteomes" id="UP000192927">
    <property type="component" value="Unassembled WGS sequence"/>
</dbReference>
<dbReference type="EMBL" id="FWEW01000486">
    <property type="protein sequence ID" value="SLM34995.1"/>
    <property type="molecule type" value="Genomic_DNA"/>
</dbReference>
<dbReference type="AlphaFoldDB" id="A0A1W5CW99"/>
<feature type="compositionally biased region" description="Polar residues" evidence="1">
    <location>
        <begin position="1"/>
        <end position="10"/>
    </location>
</feature>
<feature type="region of interest" description="Disordered" evidence="1">
    <location>
        <begin position="106"/>
        <end position="127"/>
    </location>
</feature>
<dbReference type="PANTHER" id="PTHR34213:SF2">
    <property type="entry name" value="NUCLEAR TRANSPORT FACTOR 2 (NTF2) FAMILY PROTEIN"/>
    <property type="match status" value="1"/>
</dbReference>
<protein>
    <submittedName>
        <fullName evidence="2">Uncharacterized protein</fullName>
    </submittedName>
</protein>